<comment type="pathway">
    <text evidence="1">Glycan metabolism; pectin degradation; 2-dehydro-3-deoxy-D-gluconate from pectin: step 1/5.</text>
</comment>
<evidence type="ECO:0000256" key="2">
    <source>
        <dbReference type="ARBA" id="ARBA00008891"/>
    </source>
</evidence>
<accession>A0A8X7RSU7</accession>
<proteinExistence type="inferred from homology"/>
<evidence type="ECO:0000259" key="6">
    <source>
        <dbReference type="Pfam" id="PF01095"/>
    </source>
</evidence>
<evidence type="ECO:0000256" key="3">
    <source>
        <dbReference type="ARBA" id="ARBA00013229"/>
    </source>
</evidence>
<evidence type="ECO:0000256" key="5">
    <source>
        <dbReference type="ARBA" id="ARBA00023085"/>
    </source>
</evidence>
<dbReference type="GO" id="GO:0042545">
    <property type="term" value="P:cell wall modification"/>
    <property type="evidence" value="ECO:0007669"/>
    <property type="project" value="InterPro"/>
</dbReference>
<keyword evidence="4" id="KW-0378">Hydrolase</keyword>
<name>A0A8X7RSU7_BRACI</name>
<organism evidence="7 8">
    <name type="scientific">Brassica carinata</name>
    <name type="common">Ethiopian mustard</name>
    <name type="synonym">Abyssinian cabbage</name>
    <dbReference type="NCBI Taxonomy" id="52824"/>
    <lineage>
        <taxon>Eukaryota</taxon>
        <taxon>Viridiplantae</taxon>
        <taxon>Streptophyta</taxon>
        <taxon>Embryophyta</taxon>
        <taxon>Tracheophyta</taxon>
        <taxon>Spermatophyta</taxon>
        <taxon>Magnoliopsida</taxon>
        <taxon>eudicotyledons</taxon>
        <taxon>Gunneridae</taxon>
        <taxon>Pentapetalae</taxon>
        <taxon>rosids</taxon>
        <taxon>malvids</taxon>
        <taxon>Brassicales</taxon>
        <taxon>Brassicaceae</taxon>
        <taxon>Brassiceae</taxon>
        <taxon>Brassica</taxon>
    </lineage>
</organism>
<dbReference type="Pfam" id="PF01095">
    <property type="entry name" value="Pectinesterase"/>
    <property type="match status" value="1"/>
</dbReference>
<dbReference type="OrthoDB" id="2019149at2759"/>
<dbReference type="AlphaFoldDB" id="A0A8X7RSU7"/>
<dbReference type="EC" id="3.1.1.11" evidence="3"/>
<gene>
    <name evidence="7" type="ORF">Bca52824_040076</name>
</gene>
<keyword evidence="8" id="KW-1185">Reference proteome</keyword>
<dbReference type="SUPFAM" id="SSF51126">
    <property type="entry name" value="Pectin lyase-like"/>
    <property type="match status" value="1"/>
</dbReference>
<keyword evidence="5" id="KW-0063">Aspartyl esterase</keyword>
<evidence type="ECO:0000256" key="1">
    <source>
        <dbReference type="ARBA" id="ARBA00005184"/>
    </source>
</evidence>
<dbReference type="EMBL" id="JAAMPC010000009">
    <property type="protein sequence ID" value="KAG2293407.1"/>
    <property type="molecule type" value="Genomic_DNA"/>
</dbReference>
<protein>
    <recommendedName>
        <fullName evidence="3">pectinesterase</fullName>
        <ecNumber evidence="3">3.1.1.11</ecNumber>
    </recommendedName>
</protein>
<reference evidence="7 8" key="1">
    <citation type="submission" date="2020-02" db="EMBL/GenBank/DDBJ databases">
        <authorList>
            <person name="Ma Q."/>
            <person name="Huang Y."/>
            <person name="Song X."/>
            <person name="Pei D."/>
        </authorList>
    </citation>
    <scope>NUCLEOTIDE SEQUENCE [LARGE SCALE GENOMIC DNA]</scope>
    <source>
        <strain evidence="7">Sxm20200214</strain>
        <tissue evidence="7">Leaf</tissue>
    </source>
</reference>
<dbReference type="Proteomes" id="UP000886595">
    <property type="component" value="Unassembled WGS sequence"/>
</dbReference>
<dbReference type="Gene3D" id="2.160.20.10">
    <property type="entry name" value="Single-stranded right-handed beta-helix, Pectin lyase-like"/>
    <property type="match status" value="1"/>
</dbReference>
<evidence type="ECO:0000256" key="4">
    <source>
        <dbReference type="ARBA" id="ARBA00022801"/>
    </source>
</evidence>
<sequence length="74" mass="8130">MSSLVNPTGWQANKVAAHDKTVFYGEYKCTGPGSHTAKRVPFTQDIDENEASRFLSLGYIQGSSWLLPPPGFKV</sequence>
<dbReference type="InterPro" id="IPR000070">
    <property type="entry name" value="Pectinesterase_cat"/>
</dbReference>
<comment type="similarity">
    <text evidence="2">Belongs to the pectinesterase family.</text>
</comment>
<dbReference type="InterPro" id="IPR012334">
    <property type="entry name" value="Pectin_lyas_fold"/>
</dbReference>
<dbReference type="InterPro" id="IPR011050">
    <property type="entry name" value="Pectin_lyase_fold/virulence"/>
</dbReference>
<dbReference type="PANTHER" id="PTHR31321">
    <property type="entry name" value="ACYL-COA THIOESTER HYDROLASE YBHC-RELATED"/>
    <property type="match status" value="1"/>
</dbReference>
<comment type="caution">
    <text evidence="7">The sequence shown here is derived from an EMBL/GenBank/DDBJ whole genome shotgun (WGS) entry which is preliminary data.</text>
</comment>
<dbReference type="PANTHER" id="PTHR31321:SF101">
    <property type="entry name" value="GENOME ASSEMBLY, CHROMOSOME: A02"/>
    <property type="match status" value="1"/>
</dbReference>
<evidence type="ECO:0000313" key="7">
    <source>
        <dbReference type="EMBL" id="KAG2293407.1"/>
    </source>
</evidence>
<evidence type="ECO:0000313" key="8">
    <source>
        <dbReference type="Proteomes" id="UP000886595"/>
    </source>
</evidence>
<dbReference type="GO" id="GO:0030599">
    <property type="term" value="F:pectinesterase activity"/>
    <property type="evidence" value="ECO:0007669"/>
    <property type="project" value="UniProtKB-EC"/>
</dbReference>
<dbReference type="GO" id="GO:0045490">
    <property type="term" value="P:pectin catabolic process"/>
    <property type="evidence" value="ECO:0007669"/>
    <property type="project" value="TreeGrafter"/>
</dbReference>
<feature type="domain" description="Pectinesterase catalytic" evidence="6">
    <location>
        <begin position="1"/>
        <end position="62"/>
    </location>
</feature>